<dbReference type="PANTHER" id="PTHR47938:SF35">
    <property type="entry name" value="PENTATRICOPEPTIDE REPEAT-CONTAINING PROTEIN 4, MITOCHONDRIAL-RELATED"/>
    <property type="match status" value="1"/>
</dbReference>
<feature type="repeat" description="PPR" evidence="2">
    <location>
        <begin position="276"/>
        <end position="310"/>
    </location>
</feature>
<feature type="repeat" description="PPR" evidence="2">
    <location>
        <begin position="240"/>
        <end position="275"/>
    </location>
</feature>
<dbReference type="InterPro" id="IPR011990">
    <property type="entry name" value="TPR-like_helical_dom_sf"/>
</dbReference>
<dbReference type="PANTHER" id="PTHR47938">
    <property type="entry name" value="RESPIRATORY COMPLEX I CHAPERONE (CIA84), PUTATIVE (AFU_ORTHOLOGUE AFUA_2G06020)-RELATED"/>
    <property type="match status" value="1"/>
</dbReference>
<feature type="region of interest" description="Disordered" evidence="3">
    <location>
        <begin position="526"/>
        <end position="550"/>
    </location>
</feature>
<evidence type="ECO:0000256" key="3">
    <source>
        <dbReference type="SAM" id="MobiDB-lite"/>
    </source>
</evidence>
<feature type="domain" description="PROP1-like PPR" evidence="4">
    <location>
        <begin position="199"/>
        <end position="305"/>
    </location>
</feature>
<dbReference type="NCBIfam" id="TIGR00756">
    <property type="entry name" value="PPR"/>
    <property type="match status" value="3"/>
</dbReference>
<dbReference type="Pfam" id="PF17177">
    <property type="entry name" value="PPR_long"/>
    <property type="match status" value="1"/>
</dbReference>
<dbReference type="AlphaFoldDB" id="A0A8J8NSP2"/>
<evidence type="ECO:0000259" key="4">
    <source>
        <dbReference type="Pfam" id="PF17177"/>
    </source>
</evidence>
<gene>
    <name evidence="5" type="ORF">FGO68_gene9755</name>
</gene>
<dbReference type="EMBL" id="RRYP01006975">
    <property type="protein sequence ID" value="TNV80828.1"/>
    <property type="molecule type" value="Genomic_DNA"/>
</dbReference>
<evidence type="ECO:0000256" key="2">
    <source>
        <dbReference type="PROSITE-ProRule" id="PRU00708"/>
    </source>
</evidence>
<protein>
    <recommendedName>
        <fullName evidence="4">PROP1-like PPR domain-containing protein</fullName>
    </recommendedName>
</protein>
<proteinExistence type="predicted"/>
<accession>A0A8J8NSP2</accession>
<dbReference type="Proteomes" id="UP000785679">
    <property type="component" value="Unassembled WGS sequence"/>
</dbReference>
<feature type="compositionally biased region" description="Basic residues" evidence="3">
    <location>
        <begin position="527"/>
        <end position="536"/>
    </location>
</feature>
<comment type="caution">
    <text evidence="5">The sequence shown here is derived from an EMBL/GenBank/DDBJ whole genome shotgun (WGS) entry which is preliminary data.</text>
</comment>
<keyword evidence="1" id="KW-0677">Repeat</keyword>
<organism evidence="5 6">
    <name type="scientific">Halteria grandinella</name>
    <dbReference type="NCBI Taxonomy" id="5974"/>
    <lineage>
        <taxon>Eukaryota</taxon>
        <taxon>Sar</taxon>
        <taxon>Alveolata</taxon>
        <taxon>Ciliophora</taxon>
        <taxon>Intramacronucleata</taxon>
        <taxon>Spirotrichea</taxon>
        <taxon>Stichotrichia</taxon>
        <taxon>Sporadotrichida</taxon>
        <taxon>Halteriidae</taxon>
        <taxon>Halteria</taxon>
    </lineage>
</organism>
<keyword evidence="6" id="KW-1185">Reference proteome</keyword>
<dbReference type="OrthoDB" id="185373at2759"/>
<feature type="compositionally biased region" description="Basic and acidic residues" evidence="3">
    <location>
        <begin position="540"/>
        <end position="550"/>
    </location>
</feature>
<dbReference type="InterPro" id="IPR033443">
    <property type="entry name" value="PROP1-like_PPR_dom"/>
</dbReference>
<sequence length="550" mass="64562">MSPLIKQELKKRFPEFDDKKRITPMDEGFQSKTSPGEYLKHLDTSYESFFYQRDYDLKNFTFYLQALSAQYKSKEALEALRKIETLGIRPNDECYNHVMTAYAKNRDIEMVEKLNQEAIDKYNLPPSIYRMNALILAYAKSNDAQNAEKVLREMIKDHGMRPDAVTYTTVIDAYKRQRNITKCWELYEYFQTNLGLTNAPGQQPDEFMLGYMVRLCAATHEAEKAMLIFNEMEQHGYVRHAIPYNSIIFALASTKRYAEKALEYWRQMQLHNVAPDRHTHVAALKACAQLGDVKTAYEVLQELKQNGFPMTEHVYNELIRCYGGACLVPKMPEKYIDMYIKDATELFKAMERDEEGLGLTPNIEILNSMVYLYSSALRTEQLEADVLPLYDKYRIKHDIYTFQHITRMYLNLREHDMVLSLWDKLRSLKLKPNKMLLQTVLETTLRKADSDRICDVLEEYVAQKQEPPRFMLQKISHMKEVPDRLFVIMKENFGKQGVFIKKVRTFAKATFREKNASVVVPMDKDHKRIRVKKRKNAPMSKRDSKSMSQL</sequence>
<dbReference type="Gene3D" id="1.25.40.10">
    <property type="entry name" value="Tetratricopeptide repeat domain"/>
    <property type="match status" value="3"/>
</dbReference>
<name>A0A8J8NSP2_HALGN</name>
<reference evidence="5" key="1">
    <citation type="submission" date="2019-06" db="EMBL/GenBank/DDBJ databases">
        <authorList>
            <person name="Zheng W."/>
        </authorList>
    </citation>
    <scope>NUCLEOTIDE SEQUENCE</scope>
    <source>
        <strain evidence="5">QDHG01</strain>
    </source>
</reference>
<dbReference type="Pfam" id="PF13041">
    <property type="entry name" value="PPR_2"/>
    <property type="match status" value="1"/>
</dbReference>
<dbReference type="GO" id="GO:0003729">
    <property type="term" value="F:mRNA binding"/>
    <property type="evidence" value="ECO:0007669"/>
    <property type="project" value="TreeGrafter"/>
</dbReference>
<evidence type="ECO:0000313" key="6">
    <source>
        <dbReference type="Proteomes" id="UP000785679"/>
    </source>
</evidence>
<feature type="repeat" description="PPR" evidence="2">
    <location>
        <begin position="127"/>
        <end position="162"/>
    </location>
</feature>
<dbReference type="Pfam" id="PF01535">
    <property type="entry name" value="PPR"/>
    <property type="match status" value="1"/>
</dbReference>
<dbReference type="InterPro" id="IPR002885">
    <property type="entry name" value="PPR_rpt"/>
</dbReference>
<dbReference type="PROSITE" id="PS51375">
    <property type="entry name" value="PPR"/>
    <property type="match status" value="3"/>
</dbReference>
<evidence type="ECO:0000313" key="5">
    <source>
        <dbReference type="EMBL" id="TNV80828.1"/>
    </source>
</evidence>
<evidence type="ECO:0000256" key="1">
    <source>
        <dbReference type="ARBA" id="ARBA00022737"/>
    </source>
</evidence>